<dbReference type="InterPro" id="IPR003711">
    <property type="entry name" value="CarD-like/TRCF_RID"/>
</dbReference>
<dbReference type="GO" id="GO:0016787">
    <property type="term" value="F:hydrolase activity"/>
    <property type="evidence" value="ECO:0007669"/>
    <property type="project" value="UniProtKB-KW"/>
</dbReference>
<evidence type="ECO:0000313" key="11">
    <source>
        <dbReference type="EMBL" id="KPJ50113.1"/>
    </source>
</evidence>
<keyword evidence="6" id="KW-0067">ATP-binding</keyword>
<dbReference type="Proteomes" id="UP000051124">
    <property type="component" value="Unassembled WGS sequence"/>
</dbReference>
<keyword evidence="7" id="KW-0238">DNA-binding</keyword>
<dbReference type="InterPro" id="IPR014001">
    <property type="entry name" value="Helicase_ATP-bd"/>
</dbReference>
<keyword evidence="5" id="KW-0347">Helicase</keyword>
<dbReference type="InterPro" id="IPR004576">
    <property type="entry name" value="Mfd"/>
</dbReference>
<dbReference type="AlphaFoldDB" id="A0A0S7WJ35"/>
<evidence type="ECO:0000256" key="8">
    <source>
        <dbReference type="ARBA" id="ARBA00023204"/>
    </source>
</evidence>
<reference evidence="11 12" key="1">
    <citation type="journal article" date="2015" name="Microbiome">
        <title>Genomic resolution of linkages in carbon, nitrogen, and sulfur cycling among widespread estuary sediment bacteria.</title>
        <authorList>
            <person name="Baker B.J."/>
            <person name="Lazar C.S."/>
            <person name="Teske A.P."/>
            <person name="Dick G.J."/>
        </authorList>
    </citation>
    <scope>NUCLEOTIDE SEQUENCE [LARGE SCALE GENOMIC DNA]</scope>
    <source>
        <strain evidence="11">DG_26</strain>
    </source>
</reference>
<proteinExistence type="inferred from homology"/>
<name>A0A0S7WJ35_UNCT6</name>
<dbReference type="GO" id="GO:0006281">
    <property type="term" value="P:DNA repair"/>
    <property type="evidence" value="ECO:0007669"/>
    <property type="project" value="UniProtKB-KW"/>
</dbReference>
<dbReference type="Pfam" id="PF17757">
    <property type="entry name" value="UvrB_inter"/>
    <property type="match status" value="1"/>
</dbReference>
<evidence type="ECO:0000256" key="2">
    <source>
        <dbReference type="ARBA" id="ARBA00022741"/>
    </source>
</evidence>
<dbReference type="PANTHER" id="PTHR47964">
    <property type="entry name" value="ATP-DEPENDENT DNA HELICASE HOMOLOG RECG, CHLOROPLASTIC"/>
    <property type="match status" value="1"/>
</dbReference>
<gene>
    <name evidence="11" type="ORF">AMJ40_04030</name>
</gene>
<keyword evidence="2" id="KW-0547">Nucleotide-binding</keyword>
<evidence type="ECO:0000256" key="6">
    <source>
        <dbReference type="ARBA" id="ARBA00022840"/>
    </source>
</evidence>
<dbReference type="Pfam" id="PF00270">
    <property type="entry name" value="DEAD"/>
    <property type="match status" value="1"/>
</dbReference>
<dbReference type="InterPro" id="IPR036101">
    <property type="entry name" value="CarD-like/TRCF_RID_sf"/>
</dbReference>
<evidence type="ECO:0000313" key="12">
    <source>
        <dbReference type="Proteomes" id="UP000051124"/>
    </source>
</evidence>
<protein>
    <recommendedName>
        <fullName evidence="13">Transcription-repair coupling factor</fullName>
    </recommendedName>
</protein>
<dbReference type="Gene3D" id="2.40.10.170">
    <property type="match status" value="1"/>
</dbReference>
<comment type="caution">
    <text evidence="11">The sequence shown here is derived from an EMBL/GenBank/DDBJ whole genome shotgun (WGS) entry which is preliminary data.</text>
</comment>
<dbReference type="HAMAP" id="MF_00969">
    <property type="entry name" value="TRCF"/>
    <property type="match status" value="1"/>
</dbReference>
<evidence type="ECO:0000256" key="5">
    <source>
        <dbReference type="ARBA" id="ARBA00022806"/>
    </source>
</evidence>
<dbReference type="CDD" id="cd17991">
    <property type="entry name" value="DEXHc_TRCF"/>
    <property type="match status" value="1"/>
</dbReference>
<dbReference type="SUPFAM" id="SSF141259">
    <property type="entry name" value="CarD-like"/>
    <property type="match status" value="1"/>
</dbReference>
<dbReference type="SMART" id="SM00487">
    <property type="entry name" value="DEXDc"/>
    <property type="match status" value="1"/>
</dbReference>
<dbReference type="PANTHER" id="PTHR47964:SF1">
    <property type="entry name" value="ATP-DEPENDENT DNA HELICASE HOMOLOG RECG, CHLOROPLASTIC"/>
    <property type="match status" value="1"/>
</dbReference>
<dbReference type="SMART" id="SM01058">
    <property type="entry name" value="CarD_TRCF"/>
    <property type="match status" value="1"/>
</dbReference>
<sequence>MEAISQKLPGISDRLAAEHRLVVEGFAASAKRLLSAKVMMELQRPLLCVADTDEAGWKTRDDLSTILEEHVCYFPAWDDEPDEFKGPEVEIVRQRVETLWSLLTRSVRAAVTTTDALKHGVVSRDTFSKAVLRLTTGVKNDRDGVAERLLLLGFESVELVEDVGQFSVRGGIIDVFPFISEDPLRIEFLGDRVESIRSFDVTSQRSKKLLRSFFILPYRELCLTPLTYRRALKHLEDPLGDGSERYLHLIHRKLETILDYLPSDAIVVIDSERDIDVSHDALVFAGQGRQVRPQPVYQGNFNLFKEDLQKLKKMGYHAFLLAANERQRDRFSDILSEEFPELRILSQSLHEGFIYPHAKLACFTDHEIFQRPKFRTRKRFPGGVPIDDILSLKKGDICVHVDHGIGRFDGMRRMHVDGRDTDCLLLTYRDGDRLYVPTHQMHRVQRYIGSSAIPPQLTKLGSGSWERAKRGTKKAVEDMTKELLEIHAARQSQKGHAFGSDTVWQKELESSFLYEETPDQLKAFEAVKADMESVKPMDRLVCGEVGYGKTEVAIRAAFKAVMDDRQVAVLVPTTILAQQHYNSFRERLRDFPLSVEMLSRLRNRNQTKSILQGLKSGTIDIVIGTHRLLSKDVEFKDLGLLIIDEEQRFGVKHKEKIKRIRKLVDCFTMSATPIPRTLYMSLLGIRDMTTIETPPADRLSVVTDVCRWDDRLIIEACLREVERGGQVFFVHNRVETIYSMADYLSKLLPELRIGIAHGQLPSLHLEKIMLDFLAERYDILLTSAIVESGVDVPNANTMFVNRADRFGLAQLHQLRGRVGRSHRRAYCYFLIPKSGRMTDEARRRLRAIKTFSDLGS</sequence>
<dbReference type="PROSITE" id="PS51194">
    <property type="entry name" value="HELICASE_CTER"/>
    <property type="match status" value="1"/>
</dbReference>
<dbReference type="InterPro" id="IPR047112">
    <property type="entry name" value="RecG/Mfd"/>
</dbReference>
<keyword evidence="4" id="KW-0378">Hydrolase</keyword>
<dbReference type="Gene3D" id="3.30.2060.10">
    <property type="entry name" value="Penicillin-binding protein 1b domain"/>
    <property type="match status" value="1"/>
</dbReference>
<evidence type="ECO:0000256" key="7">
    <source>
        <dbReference type="ARBA" id="ARBA00023125"/>
    </source>
</evidence>
<dbReference type="InterPro" id="IPR001650">
    <property type="entry name" value="Helicase_C-like"/>
</dbReference>
<dbReference type="PROSITE" id="PS51192">
    <property type="entry name" value="HELICASE_ATP_BIND_1"/>
    <property type="match status" value="1"/>
</dbReference>
<dbReference type="InterPro" id="IPR041471">
    <property type="entry name" value="UvrB_inter"/>
</dbReference>
<evidence type="ECO:0000256" key="3">
    <source>
        <dbReference type="ARBA" id="ARBA00022763"/>
    </source>
</evidence>
<keyword evidence="1" id="KW-0963">Cytoplasm</keyword>
<dbReference type="EMBL" id="LIZT01000031">
    <property type="protein sequence ID" value="KPJ50113.1"/>
    <property type="molecule type" value="Genomic_DNA"/>
</dbReference>
<keyword evidence="8" id="KW-0234">DNA repair</keyword>
<dbReference type="Gene3D" id="3.40.50.300">
    <property type="entry name" value="P-loop containing nucleotide triphosphate hydrolases"/>
    <property type="match status" value="2"/>
</dbReference>
<dbReference type="GO" id="GO:0003684">
    <property type="term" value="F:damaged DNA binding"/>
    <property type="evidence" value="ECO:0007669"/>
    <property type="project" value="InterPro"/>
</dbReference>
<feature type="domain" description="Helicase ATP-binding" evidence="9">
    <location>
        <begin position="530"/>
        <end position="691"/>
    </location>
</feature>
<dbReference type="GO" id="GO:0003678">
    <property type="term" value="F:DNA helicase activity"/>
    <property type="evidence" value="ECO:0007669"/>
    <property type="project" value="TreeGrafter"/>
</dbReference>
<feature type="domain" description="Helicase C-terminal" evidence="10">
    <location>
        <begin position="713"/>
        <end position="856"/>
    </location>
</feature>
<feature type="non-terminal residue" evidence="11">
    <location>
        <position position="856"/>
    </location>
</feature>
<evidence type="ECO:0000256" key="4">
    <source>
        <dbReference type="ARBA" id="ARBA00022801"/>
    </source>
</evidence>
<dbReference type="Pfam" id="PF02559">
    <property type="entry name" value="CarD_TRCF_RID"/>
    <property type="match status" value="1"/>
</dbReference>
<dbReference type="Gene3D" id="3.40.50.11180">
    <property type="match status" value="1"/>
</dbReference>
<dbReference type="GO" id="GO:0005524">
    <property type="term" value="F:ATP binding"/>
    <property type="evidence" value="ECO:0007669"/>
    <property type="project" value="UniProtKB-KW"/>
</dbReference>
<dbReference type="InterPro" id="IPR011545">
    <property type="entry name" value="DEAD/DEAH_box_helicase_dom"/>
</dbReference>
<dbReference type="InterPro" id="IPR027417">
    <property type="entry name" value="P-loop_NTPase"/>
</dbReference>
<evidence type="ECO:0000259" key="9">
    <source>
        <dbReference type="PROSITE" id="PS51192"/>
    </source>
</evidence>
<organism evidence="11 12">
    <name type="scientific">candidate division TA06 bacterium DG_26</name>
    <dbReference type="NCBI Taxonomy" id="1703771"/>
    <lineage>
        <taxon>Bacteria</taxon>
        <taxon>Bacteria division TA06</taxon>
    </lineage>
</organism>
<evidence type="ECO:0008006" key="13">
    <source>
        <dbReference type="Google" id="ProtNLM"/>
    </source>
</evidence>
<evidence type="ECO:0000259" key="10">
    <source>
        <dbReference type="PROSITE" id="PS51194"/>
    </source>
</evidence>
<accession>A0A0S7WJ35</accession>
<dbReference type="Pfam" id="PF00271">
    <property type="entry name" value="Helicase_C"/>
    <property type="match status" value="1"/>
</dbReference>
<keyword evidence="3" id="KW-0227">DNA damage</keyword>
<dbReference type="SUPFAM" id="SSF52540">
    <property type="entry name" value="P-loop containing nucleoside triphosphate hydrolases"/>
    <property type="match status" value="4"/>
</dbReference>
<evidence type="ECO:0000256" key="1">
    <source>
        <dbReference type="ARBA" id="ARBA00022490"/>
    </source>
</evidence>
<dbReference type="SMART" id="SM00490">
    <property type="entry name" value="HELICc"/>
    <property type="match status" value="1"/>
</dbReference>